<proteinExistence type="predicted"/>
<dbReference type="AlphaFoldDB" id="A0A933KZK7"/>
<dbReference type="Proteomes" id="UP000782610">
    <property type="component" value="Unassembled WGS sequence"/>
</dbReference>
<comment type="caution">
    <text evidence="2">The sequence shown here is derived from an EMBL/GenBank/DDBJ whole genome shotgun (WGS) entry which is preliminary data.</text>
</comment>
<organism evidence="2 3">
    <name type="scientific">Devosia nanyangense</name>
    <dbReference type="NCBI Taxonomy" id="1228055"/>
    <lineage>
        <taxon>Bacteria</taxon>
        <taxon>Pseudomonadati</taxon>
        <taxon>Pseudomonadota</taxon>
        <taxon>Alphaproteobacteria</taxon>
        <taxon>Hyphomicrobiales</taxon>
        <taxon>Devosiaceae</taxon>
        <taxon>Devosia</taxon>
    </lineage>
</organism>
<reference evidence="2" key="1">
    <citation type="submission" date="2020-07" db="EMBL/GenBank/DDBJ databases">
        <title>Huge and variable diversity of episymbiotic CPR bacteria and DPANN archaea in groundwater ecosystems.</title>
        <authorList>
            <person name="He C.Y."/>
            <person name="Keren R."/>
            <person name="Whittaker M."/>
            <person name="Farag I.F."/>
            <person name="Doudna J."/>
            <person name="Cate J.H.D."/>
            <person name="Banfield J.F."/>
        </authorList>
    </citation>
    <scope>NUCLEOTIDE SEQUENCE</scope>
    <source>
        <strain evidence="2">NC_groundwater_1586_Pr3_B-0.1um_66_15</strain>
    </source>
</reference>
<protein>
    <submittedName>
        <fullName evidence="2">Uncharacterized protein</fullName>
    </submittedName>
</protein>
<evidence type="ECO:0000313" key="2">
    <source>
        <dbReference type="EMBL" id="MBI4920492.1"/>
    </source>
</evidence>
<feature type="region of interest" description="Disordered" evidence="1">
    <location>
        <begin position="55"/>
        <end position="87"/>
    </location>
</feature>
<gene>
    <name evidence="2" type="ORF">HY834_01990</name>
</gene>
<evidence type="ECO:0000313" key="3">
    <source>
        <dbReference type="Proteomes" id="UP000782610"/>
    </source>
</evidence>
<sequence length="87" mass="8604">MGALSVPSLAFAAGNSTPGIDRYLNNPGRQQATEVGAQCGSGAGSGAFGYLGKDANMGVKSDPDDPGANGQQTGINNSSVCGNRQSN</sequence>
<dbReference type="EMBL" id="JACRAF010000005">
    <property type="protein sequence ID" value="MBI4920492.1"/>
    <property type="molecule type" value="Genomic_DNA"/>
</dbReference>
<accession>A0A933KZK7</accession>
<evidence type="ECO:0000256" key="1">
    <source>
        <dbReference type="SAM" id="MobiDB-lite"/>
    </source>
</evidence>
<name>A0A933KZK7_9HYPH</name>
<feature type="compositionally biased region" description="Polar residues" evidence="1">
    <location>
        <begin position="69"/>
        <end position="87"/>
    </location>
</feature>